<evidence type="ECO:0000256" key="1">
    <source>
        <dbReference type="SAM" id="Coils"/>
    </source>
</evidence>
<dbReference type="EMBL" id="JWZX01003111">
    <property type="protein sequence ID" value="KOO24257.1"/>
    <property type="molecule type" value="Genomic_DNA"/>
</dbReference>
<feature type="region of interest" description="Disordered" evidence="2">
    <location>
        <begin position="1"/>
        <end position="31"/>
    </location>
</feature>
<accession>A0A0M0JD08</accession>
<sequence>MTPKSRKTASLPSLDRSSTAASTTNTPTSAGQHVLQWLPPQLLKEDARLKQATSAVNSVIMASWLSEFDSQSAMKSPALFIEMQLRQAIAATSGGRRPDRFRTACVCECLLRLPAAAGNFAGVLQLLRTELLHAVYVNHEDIERRRRRIDAQSLLECKTYFDEVAVLHARISDLEEQLADWHRTKQELAQDVDGRNELLRLALNRWNMVLSTVKSEALREKAEVQDTAKKLSALLDSMQQHSRAIDELQRLSLLDPMNRLHAQVGALGAGTRHKVLVALLDSYGRSTLGKAADDERIGVLHKLLSGMELDERRALVLRLAAHEGLVGALPPMLAALFSGMRTDDAEAHLIEQCRWHASRLPEGAKWRFRQALEQQLHDEAVPAEHAKSTSTQAGPGLRIYADASAQCGAKDVNDHADLLAAVAAEVGPAAVHSLPLALVAMDDEYKKGRGAFDELALRPLVKALELEIAKLRGHRP</sequence>
<evidence type="ECO:0000256" key="2">
    <source>
        <dbReference type="SAM" id="MobiDB-lite"/>
    </source>
</evidence>
<name>A0A0M0JD08_9EUKA</name>
<keyword evidence="1" id="KW-0175">Coiled coil</keyword>
<keyword evidence="4" id="KW-1185">Reference proteome</keyword>
<dbReference type="AlphaFoldDB" id="A0A0M0JD08"/>
<proteinExistence type="predicted"/>
<gene>
    <name evidence="3" type="ORF">Ctob_003450</name>
</gene>
<organism evidence="3 4">
    <name type="scientific">Chrysochromulina tobinii</name>
    <dbReference type="NCBI Taxonomy" id="1460289"/>
    <lineage>
        <taxon>Eukaryota</taxon>
        <taxon>Haptista</taxon>
        <taxon>Haptophyta</taxon>
        <taxon>Prymnesiophyceae</taxon>
        <taxon>Prymnesiales</taxon>
        <taxon>Chrysochromulinaceae</taxon>
        <taxon>Chrysochromulina</taxon>
    </lineage>
</organism>
<feature type="coiled-coil region" evidence="1">
    <location>
        <begin position="171"/>
        <end position="251"/>
    </location>
</feature>
<evidence type="ECO:0000313" key="3">
    <source>
        <dbReference type="EMBL" id="KOO24257.1"/>
    </source>
</evidence>
<dbReference type="Proteomes" id="UP000037460">
    <property type="component" value="Unassembled WGS sequence"/>
</dbReference>
<reference evidence="4" key="1">
    <citation type="journal article" date="2015" name="PLoS Genet.">
        <title>Genome Sequence and Transcriptome Analyses of Chrysochromulina tobin: Metabolic Tools for Enhanced Algal Fitness in the Prominent Order Prymnesiales (Haptophyceae).</title>
        <authorList>
            <person name="Hovde B.T."/>
            <person name="Deodato C.R."/>
            <person name="Hunsperger H.M."/>
            <person name="Ryken S.A."/>
            <person name="Yost W."/>
            <person name="Jha R.K."/>
            <person name="Patterson J."/>
            <person name="Monnat R.J. Jr."/>
            <person name="Barlow S.B."/>
            <person name="Starkenburg S.R."/>
            <person name="Cattolico R.A."/>
        </authorList>
    </citation>
    <scope>NUCLEOTIDE SEQUENCE</scope>
    <source>
        <strain evidence="4">CCMP291</strain>
    </source>
</reference>
<evidence type="ECO:0000313" key="4">
    <source>
        <dbReference type="Proteomes" id="UP000037460"/>
    </source>
</evidence>
<feature type="compositionally biased region" description="Low complexity" evidence="2">
    <location>
        <begin position="17"/>
        <end position="30"/>
    </location>
</feature>
<comment type="caution">
    <text evidence="3">The sequence shown here is derived from an EMBL/GenBank/DDBJ whole genome shotgun (WGS) entry which is preliminary data.</text>
</comment>
<protein>
    <submittedName>
        <fullName evidence="3">Uncharacterized protein</fullName>
    </submittedName>
</protein>